<comment type="caution">
    <text evidence="8">The sequence shown here is derived from an EMBL/GenBank/DDBJ whole genome shotgun (WGS) entry which is preliminary data.</text>
</comment>
<sequence length="339" mass="35116">MPCASSGAITLGMTEQLLPIGPADIEAAARVIAPFAIRTPLLSFPVLNERVGAKVFLKPEMLQRTGSFKFRGAFNKVASIPQDKRAGGVVAFSSGNHAQGVAAAAKILDMQATIVMPADAPLSKRERTKSYGAEVVLYDRDRDDREAISRGIAEKRGATLVRPYDDPFVIAGQGTAGREIAEDMAALGLSPDIVVAPASGGGLIAGVATAVKARYPRAEIVVAEPEAFDDHGISLTAGHREPHGPAGRTICDALMALIPGEMTFAINSKLLARGVTASDKEVGAAVAFAYRELKLVVEPGGAVGLAALLAGRLDVAGKNVVIVLSGGNVDADLFAELVA</sequence>
<dbReference type="Gene3D" id="3.40.50.1100">
    <property type="match status" value="2"/>
</dbReference>
<evidence type="ECO:0000256" key="5">
    <source>
        <dbReference type="ARBA" id="ARBA00022842"/>
    </source>
</evidence>
<keyword evidence="9" id="KW-1185">Reference proteome</keyword>
<protein>
    <submittedName>
        <fullName evidence="8">Threonine dehydratase</fullName>
        <ecNumber evidence="8">4.3.1.19</ecNumber>
    </submittedName>
</protein>
<feature type="domain" description="Tryptophan synthase beta chain-like PALP" evidence="7">
    <location>
        <begin position="35"/>
        <end position="326"/>
    </location>
</feature>
<keyword evidence="6" id="KW-0663">Pyridoxal phosphate</keyword>
<dbReference type="PANTHER" id="PTHR43050">
    <property type="entry name" value="SERINE / THREONINE RACEMASE FAMILY MEMBER"/>
    <property type="match status" value="1"/>
</dbReference>
<name>A0ABV2RT48_BRAJP</name>
<dbReference type="PANTHER" id="PTHR43050:SF1">
    <property type="entry name" value="SERINE RACEMASE"/>
    <property type="match status" value="1"/>
</dbReference>
<evidence type="ECO:0000256" key="3">
    <source>
        <dbReference type="ARBA" id="ARBA00001936"/>
    </source>
</evidence>
<dbReference type="CDD" id="cd01562">
    <property type="entry name" value="Thr-dehyd"/>
    <property type="match status" value="1"/>
</dbReference>
<evidence type="ECO:0000256" key="1">
    <source>
        <dbReference type="ARBA" id="ARBA00001913"/>
    </source>
</evidence>
<comment type="cofactor">
    <cofactor evidence="3">
        <name>Mn(2+)</name>
        <dbReference type="ChEBI" id="CHEBI:29035"/>
    </cofactor>
</comment>
<evidence type="ECO:0000256" key="4">
    <source>
        <dbReference type="ARBA" id="ARBA00001946"/>
    </source>
</evidence>
<organism evidence="8 9">
    <name type="scientific">Bradyrhizobium japonicum</name>
    <dbReference type="NCBI Taxonomy" id="375"/>
    <lineage>
        <taxon>Bacteria</taxon>
        <taxon>Pseudomonadati</taxon>
        <taxon>Pseudomonadota</taxon>
        <taxon>Alphaproteobacteria</taxon>
        <taxon>Hyphomicrobiales</taxon>
        <taxon>Nitrobacteraceae</taxon>
        <taxon>Bradyrhizobium</taxon>
    </lineage>
</organism>
<dbReference type="SUPFAM" id="SSF53686">
    <property type="entry name" value="Tryptophan synthase beta subunit-like PLP-dependent enzymes"/>
    <property type="match status" value="1"/>
</dbReference>
<evidence type="ECO:0000259" key="7">
    <source>
        <dbReference type="Pfam" id="PF00291"/>
    </source>
</evidence>
<evidence type="ECO:0000256" key="2">
    <source>
        <dbReference type="ARBA" id="ARBA00001933"/>
    </source>
</evidence>
<keyword evidence="5" id="KW-0460">Magnesium</keyword>
<dbReference type="InterPro" id="IPR000634">
    <property type="entry name" value="Ser/Thr_deHydtase_PyrdxlP-BS"/>
</dbReference>
<comment type="cofactor">
    <cofactor evidence="1">
        <name>Ca(2+)</name>
        <dbReference type="ChEBI" id="CHEBI:29108"/>
    </cofactor>
</comment>
<dbReference type="GO" id="GO:0004794">
    <property type="term" value="F:threonine deaminase activity"/>
    <property type="evidence" value="ECO:0007669"/>
    <property type="project" value="UniProtKB-EC"/>
</dbReference>
<accession>A0ABV2RT48</accession>
<dbReference type="PROSITE" id="PS00165">
    <property type="entry name" value="DEHYDRATASE_SER_THR"/>
    <property type="match status" value="1"/>
</dbReference>
<dbReference type="Pfam" id="PF00291">
    <property type="entry name" value="PALP"/>
    <property type="match status" value="1"/>
</dbReference>
<gene>
    <name evidence="8" type="ORF">ABIF63_004201</name>
</gene>
<evidence type="ECO:0000313" key="8">
    <source>
        <dbReference type="EMBL" id="MET4720095.1"/>
    </source>
</evidence>
<dbReference type="InterPro" id="IPR036052">
    <property type="entry name" value="TrpB-like_PALP_sf"/>
</dbReference>
<evidence type="ECO:0000313" key="9">
    <source>
        <dbReference type="Proteomes" id="UP001549291"/>
    </source>
</evidence>
<proteinExistence type="predicted"/>
<dbReference type="EMBL" id="JBEPTQ010000002">
    <property type="protein sequence ID" value="MET4720095.1"/>
    <property type="molecule type" value="Genomic_DNA"/>
</dbReference>
<dbReference type="InterPro" id="IPR001926">
    <property type="entry name" value="TrpB-like_PALP"/>
</dbReference>
<comment type="cofactor">
    <cofactor evidence="2">
        <name>pyridoxal 5'-phosphate</name>
        <dbReference type="ChEBI" id="CHEBI:597326"/>
    </cofactor>
</comment>
<evidence type="ECO:0000256" key="6">
    <source>
        <dbReference type="ARBA" id="ARBA00022898"/>
    </source>
</evidence>
<dbReference type="Proteomes" id="UP001549291">
    <property type="component" value="Unassembled WGS sequence"/>
</dbReference>
<dbReference type="EC" id="4.3.1.19" evidence="8"/>
<keyword evidence="8" id="KW-0456">Lyase</keyword>
<comment type="cofactor">
    <cofactor evidence="4">
        <name>Mg(2+)</name>
        <dbReference type="ChEBI" id="CHEBI:18420"/>
    </cofactor>
</comment>
<reference evidence="8 9" key="1">
    <citation type="submission" date="2024-06" db="EMBL/GenBank/DDBJ databases">
        <title>Genomic Encyclopedia of Type Strains, Phase V (KMG-V): Genome sequencing to study the core and pangenomes of soil and plant-associated prokaryotes.</title>
        <authorList>
            <person name="Whitman W."/>
        </authorList>
    </citation>
    <scope>NUCLEOTIDE SEQUENCE [LARGE SCALE GENOMIC DNA]</scope>
    <source>
        <strain evidence="8 9">USDA 160</strain>
    </source>
</reference>